<dbReference type="InterPro" id="IPR029314">
    <property type="entry name" value="FANCI_S4"/>
</dbReference>
<gene>
    <name evidence="3" type="ORF">FBUS_11828</name>
</gene>
<dbReference type="AlphaFoldDB" id="A0A8E0RVG7"/>
<keyword evidence="4" id="KW-1185">Reference proteome</keyword>
<accession>A0A8E0RVG7</accession>
<dbReference type="Proteomes" id="UP000728185">
    <property type="component" value="Unassembled WGS sequence"/>
</dbReference>
<organism evidence="3 4">
    <name type="scientific">Fasciolopsis buskii</name>
    <dbReference type="NCBI Taxonomy" id="27845"/>
    <lineage>
        <taxon>Eukaryota</taxon>
        <taxon>Metazoa</taxon>
        <taxon>Spiralia</taxon>
        <taxon>Lophotrochozoa</taxon>
        <taxon>Platyhelminthes</taxon>
        <taxon>Trematoda</taxon>
        <taxon>Digenea</taxon>
        <taxon>Plagiorchiida</taxon>
        <taxon>Echinostomata</taxon>
        <taxon>Echinostomatoidea</taxon>
        <taxon>Fasciolidae</taxon>
        <taxon>Fasciolopsis</taxon>
    </lineage>
</organism>
<feature type="region of interest" description="Disordered" evidence="1">
    <location>
        <begin position="150"/>
        <end position="169"/>
    </location>
</feature>
<sequence>YLRVLRTRAGRFPVVFERVVRVFGKVVSPSAYAFITYFQTEESEKLKSLQEKQSLKNPSKCGQKDESSAQTKKRTGGHASQNLISRSIKESRSIPQLVFAIEQFERFLLQLSKKSKINLMNHVKLAVSRDFRINQATVQAQLERSAALRLSSDSEGAGEVPTTGTNQDEVLTEPHAPLAISLQNFDARSEDANADTSHLVLASEPITSDKDEEEQEENTENQQPTNSTSSYTPQWGRVSDFSGVPSHIVLASYLSPEIPTDISNICCDH</sequence>
<dbReference type="GO" id="GO:0070182">
    <property type="term" value="F:DNA polymerase binding"/>
    <property type="evidence" value="ECO:0007669"/>
    <property type="project" value="TreeGrafter"/>
</dbReference>
<reference evidence="3" key="1">
    <citation type="submission" date="2019-05" db="EMBL/GenBank/DDBJ databases">
        <title>Annotation for the trematode Fasciolopsis buski.</title>
        <authorList>
            <person name="Choi Y.-J."/>
        </authorList>
    </citation>
    <scope>NUCLEOTIDE SEQUENCE</scope>
    <source>
        <strain evidence="3">HT</strain>
        <tissue evidence="3">Whole worm</tissue>
    </source>
</reference>
<feature type="region of interest" description="Disordered" evidence="1">
    <location>
        <begin position="49"/>
        <end position="84"/>
    </location>
</feature>
<dbReference type="PANTHER" id="PTHR21818">
    <property type="entry name" value="BC025462 PROTEIN"/>
    <property type="match status" value="1"/>
</dbReference>
<evidence type="ECO:0000256" key="1">
    <source>
        <dbReference type="SAM" id="MobiDB-lite"/>
    </source>
</evidence>
<comment type="caution">
    <text evidence="3">The sequence shown here is derived from an EMBL/GenBank/DDBJ whole genome shotgun (WGS) entry which is preliminary data.</text>
</comment>
<feature type="compositionally biased region" description="Acidic residues" evidence="1">
    <location>
        <begin position="210"/>
        <end position="219"/>
    </location>
</feature>
<evidence type="ECO:0000259" key="2">
    <source>
        <dbReference type="Pfam" id="PF14678"/>
    </source>
</evidence>
<feature type="compositionally biased region" description="Low complexity" evidence="1">
    <location>
        <begin position="220"/>
        <end position="230"/>
    </location>
</feature>
<evidence type="ECO:0000313" key="3">
    <source>
        <dbReference type="EMBL" id="KAA0193927.1"/>
    </source>
</evidence>
<dbReference type="InterPro" id="IPR026171">
    <property type="entry name" value="FANCI"/>
</dbReference>
<dbReference type="PANTHER" id="PTHR21818:SF0">
    <property type="entry name" value="FANCONI ANEMIA GROUP I PROTEIN"/>
    <property type="match status" value="1"/>
</dbReference>
<feature type="region of interest" description="Disordered" evidence="1">
    <location>
        <begin position="204"/>
        <end position="238"/>
    </location>
</feature>
<evidence type="ECO:0000313" key="4">
    <source>
        <dbReference type="Proteomes" id="UP000728185"/>
    </source>
</evidence>
<proteinExistence type="predicted"/>
<dbReference type="Pfam" id="PF14678">
    <property type="entry name" value="FANCI_S4"/>
    <property type="match status" value="1"/>
</dbReference>
<dbReference type="GO" id="GO:0006281">
    <property type="term" value="P:DNA repair"/>
    <property type="evidence" value="ECO:0007669"/>
    <property type="project" value="InterPro"/>
</dbReference>
<protein>
    <submittedName>
        <fullName evidence="3">Fanconi anemia group I protein</fullName>
    </submittedName>
</protein>
<feature type="domain" description="FANCI solenoid 4" evidence="2">
    <location>
        <begin position="2"/>
        <end position="139"/>
    </location>
</feature>
<dbReference type="OrthoDB" id="195089at2759"/>
<feature type="non-terminal residue" evidence="3">
    <location>
        <position position="1"/>
    </location>
</feature>
<name>A0A8E0RVG7_9TREM</name>
<dbReference type="EMBL" id="LUCM01004710">
    <property type="protein sequence ID" value="KAA0193927.1"/>
    <property type="molecule type" value="Genomic_DNA"/>
</dbReference>